<dbReference type="InterPro" id="IPR051914">
    <property type="entry name" value="FAD-linked_OxidoTrans_Type4"/>
</dbReference>
<feature type="domain" description="FAD-binding PCMH-type" evidence="5">
    <location>
        <begin position="39"/>
        <end position="218"/>
    </location>
</feature>
<dbReference type="InterPro" id="IPR016164">
    <property type="entry name" value="FAD-linked_Oxase-like_C"/>
</dbReference>
<dbReference type="Gene3D" id="3.30.70.2740">
    <property type="match status" value="1"/>
</dbReference>
<sequence>MITDSTAIDRLIDSLPAQIITTDPDVVASYAADQSQFTDRALPVAVAMPRTTEEVAACVRVAHAHGVAIVPRGAGSGLSGGANTPADAIVLSLHRMTAIRELDTDNRIVVVEPGVITAELRNYVSKAGLYYPPDPGSVDFCTIGGNVATNAGGMCCVKYGVTGDFILALECVLADGRIVRTGRRTVKGNAGYDLTSLLVGSEGTLAIITEITLRLLPAPRQPQTLVASFSTLDGAGKAVRAISGAGITPSMLEILDRTTVKAVDDMTKMGIGDDTAALLLIQHDGVDAPNVLADIEQHCTSHGAGEIVVSSDPTEAEMLLEARRQALPALERLGDWLLDDVCVPCSRITDLIAAIEQIAQQTGLTIGVFGHAGDGNLHPTVIYDKTDAASRDAALEAFNEITQKALELGGTITGEHGVGRLKAGWLRKELDPVNIEVHQAVKHAFDPTAVLNPGAVLHIHG</sequence>
<comment type="caution">
    <text evidence="6">The sequence shown here is derived from an EMBL/GenBank/DDBJ whole genome shotgun (WGS) entry which is preliminary data.</text>
</comment>
<evidence type="ECO:0000256" key="3">
    <source>
        <dbReference type="ARBA" id="ARBA00022827"/>
    </source>
</evidence>
<dbReference type="InterPro" id="IPR016166">
    <property type="entry name" value="FAD-bd_PCMH"/>
</dbReference>
<keyword evidence="3" id="KW-0274">FAD</keyword>
<dbReference type="PANTHER" id="PTHR42934">
    <property type="entry name" value="GLYCOLATE OXIDASE SUBUNIT GLCD"/>
    <property type="match status" value="1"/>
</dbReference>
<comment type="cofactor">
    <cofactor evidence="1">
        <name>FAD</name>
        <dbReference type="ChEBI" id="CHEBI:57692"/>
    </cofactor>
</comment>
<protein>
    <submittedName>
        <fullName evidence="6">FAD-linked oxidase C-terminal domain-containing protein</fullName>
    </submittedName>
</protein>
<evidence type="ECO:0000256" key="2">
    <source>
        <dbReference type="ARBA" id="ARBA00022630"/>
    </source>
</evidence>
<dbReference type="PROSITE" id="PS51387">
    <property type="entry name" value="FAD_PCMH"/>
    <property type="match status" value="1"/>
</dbReference>
<dbReference type="Pfam" id="PF01565">
    <property type="entry name" value="FAD_binding_4"/>
    <property type="match status" value="1"/>
</dbReference>
<evidence type="ECO:0000256" key="1">
    <source>
        <dbReference type="ARBA" id="ARBA00001974"/>
    </source>
</evidence>
<dbReference type="Pfam" id="PF02913">
    <property type="entry name" value="FAD-oxidase_C"/>
    <property type="match status" value="1"/>
</dbReference>
<dbReference type="InterPro" id="IPR006094">
    <property type="entry name" value="Oxid_FAD_bind_N"/>
</dbReference>
<keyword evidence="7" id="KW-1185">Reference proteome</keyword>
<name>A0ABU4CE46_RHOJO</name>
<dbReference type="InterPro" id="IPR004113">
    <property type="entry name" value="FAD-bd_oxidored_4_C"/>
</dbReference>
<dbReference type="RefSeq" id="WP_317568760.1">
    <property type="nucleotide sequence ID" value="NZ_JAWLKA010000007.1"/>
</dbReference>
<proteinExistence type="predicted"/>
<dbReference type="Gene3D" id="1.10.45.10">
    <property type="entry name" value="Vanillyl-alcohol Oxidase, Chain A, domain 4"/>
    <property type="match status" value="1"/>
</dbReference>
<dbReference type="InterPro" id="IPR016169">
    <property type="entry name" value="FAD-bd_PCMH_sub2"/>
</dbReference>
<dbReference type="SUPFAM" id="SSF55103">
    <property type="entry name" value="FAD-linked oxidases, C-terminal domain"/>
    <property type="match status" value="1"/>
</dbReference>
<gene>
    <name evidence="6" type="ORF">R3Q59_15030</name>
</gene>
<keyword evidence="4" id="KW-0560">Oxidoreductase</keyword>
<accession>A0ABU4CE46</accession>
<evidence type="ECO:0000259" key="5">
    <source>
        <dbReference type="PROSITE" id="PS51387"/>
    </source>
</evidence>
<evidence type="ECO:0000313" key="6">
    <source>
        <dbReference type="EMBL" id="MDV6281820.1"/>
    </source>
</evidence>
<dbReference type="EMBL" id="JAWLKA010000007">
    <property type="protein sequence ID" value="MDV6281820.1"/>
    <property type="molecule type" value="Genomic_DNA"/>
</dbReference>
<reference evidence="6 7" key="1">
    <citation type="submission" date="2023-10" db="EMBL/GenBank/DDBJ databases">
        <title>Development of a sustainable strategy for remediation of hydrocarbon-contaminated territories based on the waste exchange concept.</title>
        <authorList>
            <person name="Krivoruchko A."/>
        </authorList>
    </citation>
    <scope>NUCLEOTIDE SEQUENCE [LARGE SCALE GENOMIC DNA]</scope>
    <source>
        <strain evidence="6 7">IEGM 60</strain>
    </source>
</reference>
<organism evidence="6 7">
    <name type="scientific">Rhodococcus jostii</name>
    <dbReference type="NCBI Taxonomy" id="132919"/>
    <lineage>
        <taxon>Bacteria</taxon>
        <taxon>Bacillati</taxon>
        <taxon>Actinomycetota</taxon>
        <taxon>Actinomycetes</taxon>
        <taxon>Mycobacteriales</taxon>
        <taxon>Nocardiaceae</taxon>
        <taxon>Rhodococcus</taxon>
    </lineage>
</organism>
<dbReference type="InterPro" id="IPR036318">
    <property type="entry name" value="FAD-bd_PCMH-like_sf"/>
</dbReference>
<dbReference type="SUPFAM" id="SSF56176">
    <property type="entry name" value="FAD-binding/transporter-associated domain-like"/>
    <property type="match status" value="1"/>
</dbReference>
<keyword evidence="2" id="KW-0285">Flavoprotein</keyword>
<dbReference type="PANTHER" id="PTHR42934:SF2">
    <property type="entry name" value="GLYCOLATE OXIDASE SUBUNIT GLCD"/>
    <property type="match status" value="1"/>
</dbReference>
<dbReference type="Gene3D" id="3.30.465.10">
    <property type="match status" value="1"/>
</dbReference>
<evidence type="ECO:0000256" key="4">
    <source>
        <dbReference type="ARBA" id="ARBA00023002"/>
    </source>
</evidence>
<dbReference type="InterPro" id="IPR016171">
    <property type="entry name" value="Vanillyl_alc_oxidase_C-sub2"/>
</dbReference>
<evidence type="ECO:0000313" key="7">
    <source>
        <dbReference type="Proteomes" id="UP001185737"/>
    </source>
</evidence>
<dbReference type="Proteomes" id="UP001185737">
    <property type="component" value="Unassembled WGS sequence"/>
</dbReference>